<organism evidence="3 4">
    <name type="scientific">Stieleria magnilauensis</name>
    <dbReference type="NCBI Taxonomy" id="2527963"/>
    <lineage>
        <taxon>Bacteria</taxon>
        <taxon>Pseudomonadati</taxon>
        <taxon>Planctomycetota</taxon>
        <taxon>Planctomycetia</taxon>
        <taxon>Pirellulales</taxon>
        <taxon>Pirellulaceae</taxon>
        <taxon>Stieleria</taxon>
    </lineage>
</organism>
<feature type="chain" id="PRO_5045736987" description="EF-hand domain-containing protein" evidence="2">
    <location>
        <begin position="20"/>
        <end position="319"/>
    </location>
</feature>
<protein>
    <recommendedName>
        <fullName evidence="5">EF-hand domain-containing protein</fullName>
    </recommendedName>
</protein>
<dbReference type="PROSITE" id="PS00018">
    <property type="entry name" value="EF_HAND_1"/>
    <property type="match status" value="1"/>
</dbReference>
<feature type="signal peptide" evidence="2">
    <location>
        <begin position="1"/>
        <end position="19"/>
    </location>
</feature>
<name>A0ABX5XPX7_9BACT</name>
<feature type="transmembrane region" description="Helical" evidence="1">
    <location>
        <begin position="261"/>
        <end position="286"/>
    </location>
</feature>
<proteinExistence type="predicted"/>
<keyword evidence="1" id="KW-0472">Membrane</keyword>
<evidence type="ECO:0000313" key="4">
    <source>
        <dbReference type="Proteomes" id="UP000318081"/>
    </source>
</evidence>
<feature type="transmembrane region" description="Helical" evidence="1">
    <location>
        <begin position="295"/>
        <end position="313"/>
    </location>
</feature>
<feature type="transmembrane region" description="Helical" evidence="1">
    <location>
        <begin position="223"/>
        <end position="241"/>
    </location>
</feature>
<dbReference type="Proteomes" id="UP000318081">
    <property type="component" value="Chromosome"/>
</dbReference>
<evidence type="ECO:0000256" key="1">
    <source>
        <dbReference type="SAM" id="Phobius"/>
    </source>
</evidence>
<keyword evidence="4" id="KW-1185">Reference proteome</keyword>
<reference evidence="3 4" key="1">
    <citation type="submission" date="2019-02" db="EMBL/GenBank/DDBJ databases">
        <title>Deep-cultivation of Planctomycetes and their phenomic and genomic characterization uncovers novel biology.</title>
        <authorList>
            <person name="Wiegand S."/>
            <person name="Jogler M."/>
            <person name="Boedeker C."/>
            <person name="Pinto D."/>
            <person name="Vollmers J."/>
            <person name="Rivas-Marin E."/>
            <person name="Kohn T."/>
            <person name="Peeters S.H."/>
            <person name="Heuer A."/>
            <person name="Rast P."/>
            <person name="Oberbeckmann S."/>
            <person name="Bunk B."/>
            <person name="Jeske O."/>
            <person name="Meyerdierks A."/>
            <person name="Storesund J.E."/>
            <person name="Kallscheuer N."/>
            <person name="Luecker S."/>
            <person name="Lage O.M."/>
            <person name="Pohl T."/>
            <person name="Merkel B.J."/>
            <person name="Hornburger P."/>
            <person name="Mueller R.-W."/>
            <person name="Bruemmer F."/>
            <person name="Labrenz M."/>
            <person name="Spormann A.M."/>
            <person name="Op den Camp H."/>
            <person name="Overmann J."/>
            <person name="Amann R."/>
            <person name="Jetten M.S.M."/>
            <person name="Mascher T."/>
            <person name="Medema M.H."/>
            <person name="Devos D.P."/>
            <person name="Kaster A.-K."/>
            <person name="Ovreas L."/>
            <person name="Rohde M."/>
            <person name="Galperin M.Y."/>
            <person name="Jogler C."/>
        </authorList>
    </citation>
    <scope>NUCLEOTIDE SEQUENCE [LARGE SCALE GENOMIC DNA]</scope>
    <source>
        <strain evidence="3 4">TBK1r</strain>
    </source>
</reference>
<keyword evidence="1" id="KW-0812">Transmembrane</keyword>
<feature type="transmembrane region" description="Helical" evidence="1">
    <location>
        <begin position="180"/>
        <end position="202"/>
    </location>
</feature>
<accession>A0ABX5XPX7</accession>
<sequence length="319" mass="35868">MNLCKSFLLFAFISITAQAQHPLSISVGDASIRPSDSAGPEWLRDRDFSADRFGWRRDEWSRNQSAPPAGELMHWFIHRDSDNSLGLTQLELPQTHRFLFPRLDEDGNGELSRSEIGRFETFALGQFDGLQLRNSLWSDDAPSTQTTRRLKEVMDSFLAENAESDASAASEIASTNRAAWTSYVFTVAAMMIAAFSFGHLLTTSPPRRHRWTQIDASPDATRSVVESLVLISLLSMIDLFWTTIKSTETHFHEMNPLGNQILLNGDSLTAFKLISVLASLLLLFFLRQYKGAQLASWWGCLICTLVTFRWIVLDSALLG</sequence>
<dbReference type="RefSeq" id="WP_419581227.1">
    <property type="nucleotide sequence ID" value="NZ_CP036432.1"/>
</dbReference>
<evidence type="ECO:0008006" key="5">
    <source>
        <dbReference type="Google" id="ProtNLM"/>
    </source>
</evidence>
<dbReference type="EMBL" id="CP036432">
    <property type="protein sequence ID" value="QDV83405.1"/>
    <property type="molecule type" value="Genomic_DNA"/>
</dbReference>
<keyword evidence="2" id="KW-0732">Signal</keyword>
<gene>
    <name evidence="3" type="ORF">TBK1r_23450</name>
</gene>
<dbReference type="InterPro" id="IPR018247">
    <property type="entry name" value="EF_Hand_1_Ca_BS"/>
</dbReference>
<keyword evidence="1" id="KW-1133">Transmembrane helix</keyword>
<evidence type="ECO:0000256" key="2">
    <source>
        <dbReference type="SAM" id="SignalP"/>
    </source>
</evidence>
<evidence type="ECO:0000313" key="3">
    <source>
        <dbReference type="EMBL" id="QDV83405.1"/>
    </source>
</evidence>